<dbReference type="Proteomes" id="UP000516428">
    <property type="component" value="Chromosome"/>
</dbReference>
<gene>
    <name evidence="2" type="ORF">IAG42_23450</name>
</gene>
<keyword evidence="1" id="KW-1133">Transmembrane helix</keyword>
<dbReference type="EMBL" id="CP061281">
    <property type="protein sequence ID" value="QNS06241.1"/>
    <property type="molecule type" value="Genomic_DNA"/>
</dbReference>
<feature type="transmembrane region" description="Helical" evidence="1">
    <location>
        <begin position="71"/>
        <end position="93"/>
    </location>
</feature>
<evidence type="ECO:0000313" key="2">
    <source>
        <dbReference type="EMBL" id="QNS06241.1"/>
    </source>
</evidence>
<evidence type="ECO:0000256" key="1">
    <source>
        <dbReference type="SAM" id="Phobius"/>
    </source>
</evidence>
<keyword evidence="3" id="KW-1185">Reference proteome</keyword>
<dbReference type="KEGG" id="sxn:IAG42_23450"/>
<dbReference type="AlphaFoldDB" id="A0A7H1BBY6"/>
<sequence>MPDETHEDRLLMRALAGEPLPGDDPEAAAIEADLGFLRDQLHGLGDTLAARAEPARNPAAAPARRRRPFRIAVGALVAACAASLAGGLVWLGVNGAGTPALSSADKAAGAKAGEDAKRTPEGFVACSALIAEGTVLRVDPVPGTRQDRITLRVTRYFKPETGARTVTFPMDRDVLPRLKPGDRPLISIPVGSREPDNWALGKDRTPLRTMVVEALPGAKNLPCDHG</sequence>
<accession>A0A7H1BBY6</accession>
<name>A0A7H1BBY6_9ACTN</name>
<dbReference type="RefSeq" id="WP_188338925.1">
    <property type="nucleotide sequence ID" value="NZ_CP061281.1"/>
</dbReference>
<organism evidence="2 3">
    <name type="scientific">Streptomyces xanthii</name>
    <dbReference type="NCBI Taxonomy" id="2768069"/>
    <lineage>
        <taxon>Bacteria</taxon>
        <taxon>Bacillati</taxon>
        <taxon>Actinomycetota</taxon>
        <taxon>Actinomycetes</taxon>
        <taxon>Kitasatosporales</taxon>
        <taxon>Streptomycetaceae</taxon>
        <taxon>Streptomyces</taxon>
    </lineage>
</organism>
<proteinExistence type="predicted"/>
<evidence type="ECO:0000313" key="3">
    <source>
        <dbReference type="Proteomes" id="UP000516428"/>
    </source>
</evidence>
<keyword evidence="1" id="KW-0812">Transmembrane</keyword>
<protein>
    <submittedName>
        <fullName evidence="2">Uncharacterized protein</fullName>
    </submittedName>
</protein>
<keyword evidence="1" id="KW-0472">Membrane</keyword>
<reference evidence="2 3" key="1">
    <citation type="submission" date="2020-09" db="EMBL/GenBank/DDBJ databases">
        <title>A novel species.</title>
        <authorList>
            <person name="Gao J."/>
        </authorList>
    </citation>
    <scope>NUCLEOTIDE SEQUENCE [LARGE SCALE GENOMIC DNA]</scope>
    <source>
        <strain evidence="2 3">CRXT-Y-14</strain>
    </source>
</reference>